<comment type="caution">
    <text evidence="3">The sequence shown here is derived from an EMBL/GenBank/DDBJ whole genome shotgun (WGS) entry which is preliminary data.</text>
</comment>
<dbReference type="RefSeq" id="WP_345487578.1">
    <property type="nucleotide sequence ID" value="NZ_BAABHY010000001.1"/>
</dbReference>
<keyword evidence="2" id="KW-0012">Acyltransferase</keyword>
<dbReference type="Proteomes" id="UP001500171">
    <property type="component" value="Unassembled WGS sequence"/>
</dbReference>
<gene>
    <name evidence="3" type="ORF">GCM10023211_00840</name>
</gene>
<dbReference type="EMBL" id="BAABHY010000001">
    <property type="protein sequence ID" value="GAA5103927.1"/>
    <property type="molecule type" value="Genomic_DNA"/>
</dbReference>
<accession>A0ABP9N326</accession>
<keyword evidence="1" id="KW-0808">Transferase</keyword>
<dbReference type="CDD" id="cd03354">
    <property type="entry name" value="LbH_SAT"/>
    <property type="match status" value="1"/>
</dbReference>
<dbReference type="SUPFAM" id="SSF51161">
    <property type="entry name" value="Trimeric LpxA-like enzymes"/>
    <property type="match status" value="1"/>
</dbReference>
<proteinExistence type="predicted"/>
<organism evidence="3 4">
    <name type="scientific">Orbus sasakiae</name>
    <dbReference type="NCBI Taxonomy" id="1078475"/>
    <lineage>
        <taxon>Bacteria</taxon>
        <taxon>Pseudomonadati</taxon>
        <taxon>Pseudomonadota</taxon>
        <taxon>Gammaproteobacteria</taxon>
        <taxon>Orbales</taxon>
        <taxon>Orbaceae</taxon>
        <taxon>Orbus</taxon>
    </lineage>
</organism>
<dbReference type="InterPro" id="IPR011004">
    <property type="entry name" value="Trimer_LpxA-like_sf"/>
</dbReference>
<protein>
    <submittedName>
        <fullName evidence="3">Serine O-acetyltransferase</fullName>
    </submittedName>
</protein>
<reference evidence="4" key="1">
    <citation type="journal article" date="2019" name="Int. J. Syst. Evol. Microbiol.">
        <title>The Global Catalogue of Microorganisms (GCM) 10K type strain sequencing project: providing services to taxonomists for standard genome sequencing and annotation.</title>
        <authorList>
            <consortium name="The Broad Institute Genomics Platform"/>
            <consortium name="The Broad Institute Genome Sequencing Center for Infectious Disease"/>
            <person name="Wu L."/>
            <person name="Ma J."/>
        </authorList>
    </citation>
    <scope>NUCLEOTIDE SEQUENCE [LARGE SCALE GENOMIC DNA]</scope>
    <source>
        <strain evidence="4">JCM 18050</strain>
    </source>
</reference>
<evidence type="ECO:0000256" key="2">
    <source>
        <dbReference type="ARBA" id="ARBA00023315"/>
    </source>
</evidence>
<evidence type="ECO:0000313" key="4">
    <source>
        <dbReference type="Proteomes" id="UP001500171"/>
    </source>
</evidence>
<dbReference type="Gene3D" id="2.160.10.10">
    <property type="entry name" value="Hexapeptide repeat proteins"/>
    <property type="match status" value="1"/>
</dbReference>
<name>A0ABP9N326_9GAMM</name>
<dbReference type="PANTHER" id="PTHR42811">
    <property type="entry name" value="SERINE ACETYLTRANSFERASE"/>
    <property type="match status" value="1"/>
</dbReference>
<evidence type="ECO:0000313" key="3">
    <source>
        <dbReference type="EMBL" id="GAA5103927.1"/>
    </source>
</evidence>
<dbReference type="InterPro" id="IPR045304">
    <property type="entry name" value="LbH_SAT"/>
</dbReference>
<sequence length="201" mass="23539">MLKYFHIIKFLMTHDLTKLKEFWEADIIIDKSFKWRRLLRRLRERKREGLQNYFFWWRLANEMFLNGNISQHLTAKRIQIDLVSKYNIEIAFGARIGKNFIIGHYTGIVITETTDIGDNVTIRQNTTIGRKTVFVEHDYRNRLCIKIGNNVDIGAHTCIIGDNLSIGNNVKIGAMSFINKDIPDNCTVYTEKTNKIQIKSL</sequence>
<keyword evidence="4" id="KW-1185">Reference proteome</keyword>
<evidence type="ECO:0000256" key="1">
    <source>
        <dbReference type="ARBA" id="ARBA00022679"/>
    </source>
</evidence>